<comment type="caution">
    <text evidence="1">The sequence shown here is derived from an EMBL/GenBank/DDBJ whole genome shotgun (WGS) entry which is preliminary data.</text>
</comment>
<dbReference type="CDD" id="cd16382">
    <property type="entry name" value="XisI-like"/>
    <property type="match status" value="1"/>
</dbReference>
<proteinExistence type="predicted"/>
<dbReference type="EMBL" id="CAIQ01000101">
    <property type="protein sequence ID" value="CCI35749.1"/>
    <property type="molecule type" value="Genomic_DNA"/>
</dbReference>
<organism evidence="1 2">
    <name type="scientific">Microcystis aeruginosa PCC 9701</name>
    <dbReference type="NCBI Taxonomy" id="721123"/>
    <lineage>
        <taxon>Bacteria</taxon>
        <taxon>Bacillati</taxon>
        <taxon>Cyanobacteriota</taxon>
        <taxon>Cyanophyceae</taxon>
        <taxon>Oscillatoriophycideae</taxon>
        <taxon>Chroococcales</taxon>
        <taxon>Microcystaceae</taxon>
        <taxon>Microcystis</taxon>
    </lineage>
</organism>
<sequence length="111" mass="13024">MDKVTHYRQVIKEIIHQHSRYSPSQKDCDTLGIIDEASDNYLLVDVGWYDSKRTHFVILHLRIVEQKIYVEWDGLESGVTRILLDKGVPKDDIILGFIRPEKRDLIDFSLI</sequence>
<dbReference type="InterPro" id="IPR014968">
    <property type="entry name" value="XisI"/>
</dbReference>
<name>I4IN75_MICAE</name>
<protein>
    <submittedName>
        <fullName evidence="1">FdxN element excision controlling factor protein</fullName>
    </submittedName>
</protein>
<dbReference type="InterPro" id="IPR035943">
    <property type="entry name" value="XisI-like_sf"/>
</dbReference>
<accession>I4IN75</accession>
<dbReference type="AlphaFoldDB" id="I4IN75"/>
<evidence type="ECO:0000313" key="1">
    <source>
        <dbReference type="EMBL" id="CCI35749.1"/>
    </source>
</evidence>
<dbReference type="RefSeq" id="WP_002800495.1">
    <property type="nucleotide sequence ID" value="NZ_CAIQ01000101.1"/>
</dbReference>
<dbReference type="Proteomes" id="UP000004047">
    <property type="component" value="Unassembled WGS sequence"/>
</dbReference>
<reference evidence="1 2" key="1">
    <citation type="submission" date="2012-04" db="EMBL/GenBank/DDBJ databases">
        <authorList>
            <person name="Genoscope - CEA"/>
        </authorList>
    </citation>
    <scope>NUCLEOTIDE SEQUENCE [LARGE SCALE GENOMIC DNA]</scope>
    <source>
        <strain evidence="1 2">9701</strain>
    </source>
</reference>
<gene>
    <name evidence="1" type="ORF">MICAK_190014</name>
</gene>
<dbReference type="Gene3D" id="3.30.310.110">
    <property type="entry name" value="XisI-like"/>
    <property type="match status" value="1"/>
</dbReference>
<dbReference type="SUPFAM" id="SSF143847">
    <property type="entry name" value="XisI-like"/>
    <property type="match status" value="1"/>
</dbReference>
<evidence type="ECO:0000313" key="2">
    <source>
        <dbReference type="Proteomes" id="UP000004047"/>
    </source>
</evidence>
<dbReference type="Pfam" id="PF08869">
    <property type="entry name" value="XisI"/>
    <property type="match status" value="1"/>
</dbReference>
<dbReference type="HOGENOM" id="CLU_149829_1_0_3"/>